<feature type="compositionally biased region" description="Polar residues" evidence="17">
    <location>
        <begin position="180"/>
        <end position="193"/>
    </location>
</feature>
<feature type="region of interest" description="Disordered" evidence="17">
    <location>
        <begin position="656"/>
        <end position="681"/>
    </location>
</feature>
<name>A0AAF0JA25_9BASI</name>
<accession>A0AAF0JA25</accession>
<dbReference type="FunFam" id="3.30.260.10:FF:000017">
    <property type="entry name" value="T-complex protein 1 subunit zeta"/>
    <property type="match status" value="1"/>
</dbReference>
<evidence type="ECO:0000256" key="4">
    <source>
        <dbReference type="ARBA" id="ARBA00022490"/>
    </source>
</evidence>
<dbReference type="Pfam" id="PF00069">
    <property type="entry name" value="Pkinase"/>
    <property type="match status" value="1"/>
</dbReference>
<dbReference type="Pfam" id="PF02149">
    <property type="entry name" value="KA1"/>
    <property type="match status" value="1"/>
</dbReference>
<dbReference type="CDD" id="cd03342">
    <property type="entry name" value="TCP1_zeta"/>
    <property type="match status" value="1"/>
</dbReference>
<dbReference type="PRINTS" id="PR00304">
    <property type="entry name" value="TCOMPLEXTCP1"/>
</dbReference>
<dbReference type="FunFam" id="1.10.510.10:FF:000792">
    <property type="entry name" value="Non-specific serine/threonine protein kinase"/>
    <property type="match status" value="1"/>
</dbReference>
<evidence type="ECO:0000256" key="1">
    <source>
        <dbReference type="ARBA" id="ARBA00004496"/>
    </source>
</evidence>
<dbReference type="FunFam" id="3.50.7.10:FF:000004">
    <property type="entry name" value="T-complex protein 1 subunit zeta"/>
    <property type="match status" value="1"/>
</dbReference>
<keyword evidence="5" id="KW-0723">Serine/threonine-protein kinase</keyword>
<dbReference type="Pfam" id="PF00118">
    <property type="entry name" value="Cpn60_TCP1"/>
    <property type="match status" value="1"/>
</dbReference>
<dbReference type="GO" id="GO:0016887">
    <property type="term" value="F:ATP hydrolysis activity"/>
    <property type="evidence" value="ECO:0007669"/>
    <property type="project" value="InterPro"/>
</dbReference>
<feature type="domain" description="KA1" evidence="19">
    <location>
        <begin position="1144"/>
        <end position="1194"/>
    </location>
</feature>
<sequence length="1764" mass="190288">MPLSSDALDALHDVHSTGVLAAGAEARSPSLRPISEIPPPMGTASNSAAPPRAALMRPPGAGADIPPLSPQELDLGYLSPMMAPRDDKAQTDMHLPVPGDAASTVPFTPPLAPSSIDTQPRPVSPLRPVAVPASAPDPARDGGLVDPELMGMAPSPSEFRTTPHASRAVRDQVTAAQRAASPSSLARANTLPSQRPPSVHAHHGAPPAGADRNTQHTDLARHASASHRPPAALERKESSASPSREEHRFRWSLGDYMLGKTIGAGSMGKVKYGCHKTTGEKVAVKIIPRNTSVNAVQHQAREKAKRNGTPLPRDLSDDPELQSALQRAAAKDKSKEVRIMREGSLQLLLRHPHICGMREMIVHNNHYYMVFEYINGGQMLDYIISHGRLRERSARNFARQIGSALQYCHANNVVHRDLKIENILISKSGNIKIIDFGLSNLYSPNSHLNTFCGSLYFAAPELLNARVYTGPEVDVWSFGVVLYVLVCGKVPFDDQNMPALHAKIKRGIVEYPVWLSAECKQLLSRMLVTNPQQRATLSEVMTHPWMMKGYDHVESPHLPARVPLRPGMLDMRVVEGMTGFEFGSAFEIETRLNEVLRSDAYAPVLANWDRQHGHGSSLGLELPMRQNSDESASSDSSRSRLSRQLTGGINFYKRRLSLKSRDEDESSRADQPPGIKGPLDPTLGFHPLISIYFLVQEKMHREKVYGQISFASSDIALETSSTAHVALGNAVSPPSASPKTASPIASIQPMPTSADIPHEPVKVPEMTHSSHRTTDLPSSFMGPAPPPRAAGPQTPSATTSELPTPVFESRQKSQPRGVMLGMPRARAHADELESSLRANLAQGDVPAWHNKHLPQPPNDGSGRAVPRRSMSLSGSVRSNSPSQSAYAGRHSPIASPLGLGGMQRALPSLSTIAAEDGTAPGRMTPNSTSANSALSAHTAPASMPEPGLSRRFGSMLGRFPAQQRVAPSDAASLPSPRTPQNEAPLPPTPSEAAQGEEGVGYASGDMPMSPEEAMSKPVFLKGLFSVHTTSRRSRAVIRRDLIRVLEEMGIPHREIRGGFECVYQPSVNVDGEGESLSATTSRTTTALAHTAEATRSTVSTPGGDTGSVDVGEMAIPGGSRDVSLVATGIGEVGIDRPRADAPGGEADLSAVFFEVFVVKVPLLLGINGLQFRRMSGNPWQYQMLAKRILHELKLTMSAIELINPRAESVRRIQALQVNIAGAIGLAQVVRSNLGPRGTLKMLVDGSGNLKMTKDGKVLLTEMQIQNPTAAMIARTAVAQDEQCGDGTTSVVILVGELLKQAERYIQEGVHSRVISEGFDVAKAGVLKFLDEFKRTLPMDRSTLISVAHTALATKLSGKLATQLADSIVDAVLAIKPRDPATEAPAPATDGSTEDVGQWNIRDPIDLHMVEIMKMQHKSDTDTQLVRGLVMDHGARHADMPKRVKNAFVLTLNVSLEYEKTEINSGFFYSSAEQREKLVESERRFVDAKLKKIIELKNEVCDAPAGTPENERKSFVIFNQKGIDPMSLDILAKNGILALRRAKRRNMERLQLCCGGVAQNSVDDLSPEILGWAGLVYEHTLGEEKYTFVEDTKDPKSVTLLIKGPNAHTINQIQDAVRDGLRAVKNAVEDKALIPGGGAFEVSASAYLLDTVRRSAKGRAKLGVEAFAHALMIVPKTLASNAGLDIQDAIVALQDECADGHTVGLDLQTGECMDPMVNGVWDNYRVKRHMIHSSAVIASNLLSVDEILRAGRSSLKGDGPGPGPM</sequence>
<dbReference type="InterPro" id="IPR027413">
    <property type="entry name" value="GROEL-like_equatorial_sf"/>
</dbReference>
<dbReference type="GO" id="GO:0140662">
    <property type="term" value="F:ATP-dependent protein folding chaperone"/>
    <property type="evidence" value="ECO:0007669"/>
    <property type="project" value="InterPro"/>
</dbReference>
<dbReference type="GeneID" id="85225997"/>
<dbReference type="PROSITE" id="PS00107">
    <property type="entry name" value="PROTEIN_KINASE_ATP"/>
    <property type="match status" value="1"/>
</dbReference>
<evidence type="ECO:0000256" key="8">
    <source>
        <dbReference type="ARBA" id="ARBA00022777"/>
    </source>
</evidence>
<dbReference type="PROSITE" id="PS50032">
    <property type="entry name" value="KA1"/>
    <property type="match status" value="1"/>
</dbReference>
<dbReference type="InterPro" id="IPR017441">
    <property type="entry name" value="Protein_kinase_ATP_BS"/>
</dbReference>
<feature type="domain" description="Protein kinase" evidence="18">
    <location>
        <begin position="256"/>
        <end position="546"/>
    </location>
</feature>
<keyword evidence="4" id="KW-0963">Cytoplasm</keyword>
<evidence type="ECO:0000259" key="18">
    <source>
        <dbReference type="PROSITE" id="PS50011"/>
    </source>
</evidence>
<dbReference type="InterPro" id="IPR001772">
    <property type="entry name" value="KA1_dom"/>
</dbReference>
<feature type="compositionally biased region" description="Basic and acidic residues" evidence="17">
    <location>
        <begin position="233"/>
        <end position="246"/>
    </location>
</feature>
<dbReference type="InterPro" id="IPR028375">
    <property type="entry name" value="KA1/Ssp2_C"/>
</dbReference>
<proteinExistence type="inferred from homology"/>
<keyword evidence="8" id="KW-0418">Kinase</keyword>
<dbReference type="SUPFAM" id="SSF52029">
    <property type="entry name" value="GroEL apical domain-like"/>
    <property type="match status" value="1"/>
</dbReference>
<dbReference type="Gene3D" id="1.10.510.10">
    <property type="entry name" value="Transferase(Phosphotransferase) domain 1"/>
    <property type="match status" value="1"/>
</dbReference>
<feature type="region of interest" description="Disordered" evidence="17">
    <location>
        <begin position="847"/>
        <end position="902"/>
    </location>
</feature>
<dbReference type="EMBL" id="CP119960">
    <property type="protein sequence ID" value="WFD39372.1"/>
    <property type="molecule type" value="Genomic_DNA"/>
</dbReference>
<dbReference type="InterPro" id="IPR027410">
    <property type="entry name" value="TCP-1-like_intermed_sf"/>
</dbReference>
<dbReference type="SUPFAM" id="SSF48592">
    <property type="entry name" value="GroEL equatorial domain-like"/>
    <property type="match status" value="1"/>
</dbReference>
<dbReference type="InterPro" id="IPR017998">
    <property type="entry name" value="Chaperone_TCP-1"/>
</dbReference>
<evidence type="ECO:0000313" key="21">
    <source>
        <dbReference type="Proteomes" id="UP001217754"/>
    </source>
</evidence>
<gene>
    <name evidence="20" type="primary">CCT6</name>
    <name evidence="20" type="ORF">MJAP1_002346</name>
</gene>
<evidence type="ECO:0000313" key="20">
    <source>
        <dbReference type="EMBL" id="WFD39372.1"/>
    </source>
</evidence>
<dbReference type="SUPFAM" id="SSF56112">
    <property type="entry name" value="Protein kinase-like (PK-like)"/>
    <property type="match status" value="1"/>
</dbReference>
<dbReference type="Gene3D" id="1.10.560.10">
    <property type="entry name" value="GroEL-like equatorial domain"/>
    <property type="match status" value="1"/>
</dbReference>
<feature type="region of interest" description="Disordered" evidence="17">
    <location>
        <begin position="765"/>
        <end position="818"/>
    </location>
</feature>
<comment type="catalytic activity">
    <reaction evidence="14">
        <text>L-seryl-[protein] + ATP = O-phospho-L-seryl-[protein] + ADP + H(+)</text>
        <dbReference type="Rhea" id="RHEA:17989"/>
        <dbReference type="Rhea" id="RHEA-COMP:9863"/>
        <dbReference type="Rhea" id="RHEA-COMP:11604"/>
        <dbReference type="ChEBI" id="CHEBI:15378"/>
        <dbReference type="ChEBI" id="CHEBI:29999"/>
        <dbReference type="ChEBI" id="CHEBI:30616"/>
        <dbReference type="ChEBI" id="CHEBI:83421"/>
        <dbReference type="ChEBI" id="CHEBI:456216"/>
        <dbReference type="EC" id="2.7.11.1"/>
    </reaction>
</comment>
<organism evidence="20 21">
    <name type="scientific">Malassezia japonica</name>
    <dbReference type="NCBI Taxonomy" id="223818"/>
    <lineage>
        <taxon>Eukaryota</taxon>
        <taxon>Fungi</taxon>
        <taxon>Dikarya</taxon>
        <taxon>Basidiomycota</taxon>
        <taxon>Ustilaginomycotina</taxon>
        <taxon>Malasseziomycetes</taxon>
        <taxon>Malasseziales</taxon>
        <taxon>Malasseziaceae</taxon>
        <taxon>Malassezia</taxon>
    </lineage>
</organism>
<evidence type="ECO:0000256" key="6">
    <source>
        <dbReference type="ARBA" id="ARBA00022679"/>
    </source>
</evidence>
<dbReference type="PROSITE" id="PS00750">
    <property type="entry name" value="TCP1_1"/>
    <property type="match status" value="1"/>
</dbReference>
<dbReference type="PROSITE" id="PS00751">
    <property type="entry name" value="TCP1_2"/>
    <property type="match status" value="1"/>
</dbReference>
<dbReference type="RefSeq" id="XP_060122269.1">
    <property type="nucleotide sequence ID" value="XM_060266286.1"/>
</dbReference>
<evidence type="ECO:0000256" key="10">
    <source>
        <dbReference type="ARBA" id="ARBA00023186"/>
    </source>
</evidence>
<comment type="similarity">
    <text evidence="2 16">Belongs to the TCP-1 chaperonin family.</text>
</comment>
<keyword evidence="6" id="KW-0808">Transferase</keyword>
<dbReference type="SUPFAM" id="SSF103243">
    <property type="entry name" value="KA1-like"/>
    <property type="match status" value="1"/>
</dbReference>
<dbReference type="PANTHER" id="PTHR11353">
    <property type="entry name" value="CHAPERONIN"/>
    <property type="match status" value="1"/>
</dbReference>
<evidence type="ECO:0000256" key="2">
    <source>
        <dbReference type="ARBA" id="ARBA00008020"/>
    </source>
</evidence>
<evidence type="ECO:0000256" key="5">
    <source>
        <dbReference type="ARBA" id="ARBA00022527"/>
    </source>
</evidence>
<feature type="region of interest" description="Disordered" evidence="17">
    <location>
        <begin position="617"/>
        <end position="642"/>
    </location>
</feature>
<dbReference type="GO" id="GO:0004674">
    <property type="term" value="F:protein serine/threonine kinase activity"/>
    <property type="evidence" value="ECO:0007669"/>
    <property type="project" value="UniProtKB-KW"/>
</dbReference>
<dbReference type="SMART" id="SM00220">
    <property type="entry name" value="S_TKc"/>
    <property type="match status" value="1"/>
</dbReference>
<dbReference type="InterPro" id="IPR011009">
    <property type="entry name" value="Kinase-like_dom_sf"/>
</dbReference>
<comment type="subcellular location">
    <subcellularLocation>
        <location evidence="1">Cytoplasm</location>
    </subcellularLocation>
</comment>
<reference evidence="20" key="1">
    <citation type="submission" date="2023-03" db="EMBL/GenBank/DDBJ databases">
        <title>Mating type loci evolution in Malassezia.</title>
        <authorList>
            <person name="Coelho M.A."/>
        </authorList>
    </citation>
    <scope>NUCLEOTIDE SEQUENCE</scope>
    <source>
        <strain evidence="20">CBS 9431</strain>
    </source>
</reference>
<feature type="compositionally biased region" description="Polar residues" evidence="17">
    <location>
        <begin position="793"/>
        <end position="802"/>
    </location>
</feature>
<evidence type="ECO:0000256" key="13">
    <source>
        <dbReference type="ARBA" id="ARBA00047899"/>
    </source>
</evidence>
<feature type="region of interest" description="Disordered" evidence="17">
    <location>
        <begin position="915"/>
        <end position="1010"/>
    </location>
</feature>
<dbReference type="Proteomes" id="UP001217754">
    <property type="component" value="Chromosome 3"/>
</dbReference>
<feature type="compositionally biased region" description="Basic and acidic residues" evidence="17">
    <location>
        <begin position="659"/>
        <end position="668"/>
    </location>
</feature>
<dbReference type="InterPro" id="IPR008271">
    <property type="entry name" value="Ser/Thr_kinase_AS"/>
</dbReference>
<dbReference type="InterPro" id="IPR000719">
    <property type="entry name" value="Prot_kinase_dom"/>
</dbReference>
<keyword evidence="9 15" id="KW-0067">ATP-binding</keyword>
<dbReference type="GO" id="GO:0005832">
    <property type="term" value="C:chaperonin-containing T-complex"/>
    <property type="evidence" value="ECO:0007669"/>
    <property type="project" value="UniProtKB-ARBA"/>
</dbReference>
<dbReference type="Gene3D" id="3.50.7.10">
    <property type="entry name" value="GroEL"/>
    <property type="match status" value="1"/>
</dbReference>
<evidence type="ECO:0000256" key="14">
    <source>
        <dbReference type="ARBA" id="ARBA00048679"/>
    </source>
</evidence>
<dbReference type="SUPFAM" id="SSF54849">
    <property type="entry name" value="GroEL-intermediate domain like"/>
    <property type="match status" value="1"/>
</dbReference>
<dbReference type="GO" id="GO:0051082">
    <property type="term" value="F:unfolded protein binding"/>
    <property type="evidence" value="ECO:0007669"/>
    <property type="project" value="InterPro"/>
</dbReference>
<evidence type="ECO:0000256" key="9">
    <source>
        <dbReference type="ARBA" id="ARBA00022840"/>
    </source>
</evidence>
<dbReference type="EC" id="2.7.11.1" evidence="3"/>
<feature type="region of interest" description="Disordered" evidence="17">
    <location>
        <begin position="102"/>
        <end position="246"/>
    </location>
</feature>
<evidence type="ECO:0000256" key="3">
    <source>
        <dbReference type="ARBA" id="ARBA00012513"/>
    </source>
</evidence>
<feature type="compositionally biased region" description="Low complexity" evidence="17">
    <location>
        <begin position="48"/>
        <end position="63"/>
    </location>
</feature>
<comment type="catalytic activity">
    <reaction evidence="13">
        <text>L-threonyl-[protein] + ATP = O-phospho-L-threonyl-[protein] + ADP + H(+)</text>
        <dbReference type="Rhea" id="RHEA:46608"/>
        <dbReference type="Rhea" id="RHEA-COMP:11060"/>
        <dbReference type="Rhea" id="RHEA-COMP:11605"/>
        <dbReference type="ChEBI" id="CHEBI:15378"/>
        <dbReference type="ChEBI" id="CHEBI:30013"/>
        <dbReference type="ChEBI" id="CHEBI:30616"/>
        <dbReference type="ChEBI" id="CHEBI:61977"/>
        <dbReference type="ChEBI" id="CHEBI:456216"/>
        <dbReference type="EC" id="2.7.11.1"/>
    </reaction>
</comment>
<dbReference type="InterPro" id="IPR027409">
    <property type="entry name" value="GroEL-like_apical_dom_sf"/>
</dbReference>
<dbReference type="CDD" id="cd14077">
    <property type="entry name" value="STKc_Kin1_2"/>
    <property type="match status" value="1"/>
</dbReference>
<feature type="compositionally biased region" description="Low complexity" evidence="17">
    <location>
        <begin position="127"/>
        <end position="137"/>
    </location>
</feature>
<dbReference type="PROSITE" id="PS00108">
    <property type="entry name" value="PROTEIN_KINASE_ST"/>
    <property type="match status" value="1"/>
</dbReference>
<evidence type="ECO:0000256" key="15">
    <source>
        <dbReference type="PROSITE-ProRule" id="PRU10141"/>
    </source>
</evidence>
<dbReference type="Gene3D" id="3.30.200.20">
    <property type="entry name" value="Phosphorylase Kinase, domain 1"/>
    <property type="match status" value="1"/>
</dbReference>
<dbReference type="FunFam" id="1.10.560.10:FF:000058">
    <property type="entry name" value="T-complex protein 1 subunit zeta"/>
    <property type="match status" value="1"/>
</dbReference>
<dbReference type="InterPro" id="IPR012722">
    <property type="entry name" value="Chap_CCT_zeta"/>
</dbReference>
<keyword evidence="10 16" id="KW-0143">Chaperone</keyword>
<dbReference type="PROSITE" id="PS50011">
    <property type="entry name" value="PROTEIN_KINASE_DOM"/>
    <property type="match status" value="1"/>
</dbReference>
<feature type="region of interest" description="Disordered" evidence="17">
    <location>
        <begin position="22"/>
        <end position="71"/>
    </location>
</feature>
<protein>
    <recommendedName>
        <fullName evidence="11">T-complex protein 1 subunit zeta</fullName>
        <ecNumber evidence="3">2.7.11.1</ecNumber>
    </recommendedName>
    <alternativeName>
        <fullName evidence="12">CCT-zeta</fullName>
    </alternativeName>
</protein>
<evidence type="ECO:0000256" key="17">
    <source>
        <dbReference type="SAM" id="MobiDB-lite"/>
    </source>
</evidence>
<evidence type="ECO:0000256" key="11">
    <source>
        <dbReference type="ARBA" id="ARBA00039582"/>
    </source>
</evidence>
<evidence type="ECO:0000256" key="7">
    <source>
        <dbReference type="ARBA" id="ARBA00022741"/>
    </source>
</evidence>
<evidence type="ECO:0000259" key="19">
    <source>
        <dbReference type="PROSITE" id="PS50032"/>
    </source>
</evidence>
<dbReference type="InterPro" id="IPR002194">
    <property type="entry name" value="Chaperonin_TCP-1_CS"/>
</dbReference>
<feature type="region of interest" description="Disordered" evidence="17">
    <location>
        <begin position="295"/>
        <end position="319"/>
    </location>
</feature>
<dbReference type="InterPro" id="IPR002423">
    <property type="entry name" value="Cpn60/GroEL/TCP-1"/>
</dbReference>
<evidence type="ECO:0000256" key="16">
    <source>
        <dbReference type="RuleBase" id="RU004187"/>
    </source>
</evidence>
<feature type="compositionally biased region" description="Polar residues" evidence="17">
    <location>
        <begin position="870"/>
        <end position="885"/>
    </location>
</feature>
<feature type="compositionally biased region" description="Polar residues" evidence="17">
    <location>
        <begin position="924"/>
        <end position="935"/>
    </location>
</feature>
<dbReference type="Gene3D" id="3.30.310.80">
    <property type="entry name" value="Kinase associated domain 1, KA1"/>
    <property type="match status" value="1"/>
</dbReference>
<feature type="binding site" evidence="15">
    <location>
        <position position="285"/>
    </location>
    <ligand>
        <name>ATP</name>
        <dbReference type="ChEBI" id="CHEBI:30616"/>
    </ligand>
</feature>
<dbReference type="GO" id="GO:0005524">
    <property type="term" value="F:ATP binding"/>
    <property type="evidence" value="ECO:0007669"/>
    <property type="project" value="UniProtKB-UniRule"/>
</dbReference>
<keyword evidence="21" id="KW-1185">Reference proteome</keyword>
<evidence type="ECO:0000256" key="12">
    <source>
        <dbReference type="ARBA" id="ARBA00044261"/>
    </source>
</evidence>
<keyword evidence="7 15" id="KW-0547">Nucleotide-binding</keyword>
<dbReference type="Gene3D" id="3.30.260.10">
    <property type="entry name" value="TCP-1-like chaperonin intermediate domain"/>
    <property type="match status" value="1"/>
</dbReference>